<sequence length="180" mass="19785">MSQRERLLEAAKRCLEERGFARTSSRDIAAAAGANHAAINYHYGSKDGLLIAALMETVEAWGDTLVKPGTDEPAEASLRRTVESYPENRPMIVSALESLAQAERIPEVREATAEAFERHRVQLARDVYGYEGDERTARAMGSIHMALTAGLAEQFLIDPERAPTGEEVALGLRAIFNQMV</sequence>
<evidence type="ECO:0000313" key="5">
    <source>
        <dbReference type="Proteomes" id="UP000669179"/>
    </source>
</evidence>
<evidence type="ECO:0000256" key="2">
    <source>
        <dbReference type="PROSITE-ProRule" id="PRU00335"/>
    </source>
</evidence>
<dbReference type="SUPFAM" id="SSF46689">
    <property type="entry name" value="Homeodomain-like"/>
    <property type="match status" value="1"/>
</dbReference>
<proteinExistence type="predicted"/>
<evidence type="ECO:0000259" key="3">
    <source>
        <dbReference type="PROSITE" id="PS50977"/>
    </source>
</evidence>
<dbReference type="GO" id="GO:0000976">
    <property type="term" value="F:transcription cis-regulatory region binding"/>
    <property type="evidence" value="ECO:0007669"/>
    <property type="project" value="TreeGrafter"/>
</dbReference>
<dbReference type="InterPro" id="IPR050109">
    <property type="entry name" value="HTH-type_TetR-like_transc_reg"/>
</dbReference>
<protein>
    <submittedName>
        <fullName evidence="4">TetR/AcrR family transcriptional regulator</fullName>
    </submittedName>
</protein>
<reference evidence="4" key="1">
    <citation type="submission" date="2021-03" db="EMBL/GenBank/DDBJ databases">
        <authorList>
            <person name="Kanchanasin P."/>
            <person name="Saeng-In P."/>
            <person name="Phongsopitanun W."/>
            <person name="Yuki M."/>
            <person name="Kudo T."/>
            <person name="Ohkuma M."/>
            <person name="Tanasupawat S."/>
        </authorList>
    </citation>
    <scope>NUCLEOTIDE SEQUENCE</scope>
    <source>
        <strain evidence="4">GKU 128</strain>
    </source>
</reference>
<evidence type="ECO:0000313" key="4">
    <source>
        <dbReference type="EMBL" id="MBO2446312.1"/>
    </source>
</evidence>
<dbReference type="EMBL" id="JAGEOJ010000002">
    <property type="protein sequence ID" value="MBO2446312.1"/>
    <property type="molecule type" value="Genomic_DNA"/>
</dbReference>
<dbReference type="PROSITE" id="PS50977">
    <property type="entry name" value="HTH_TETR_2"/>
    <property type="match status" value="1"/>
</dbReference>
<accession>A0A939P772</accession>
<dbReference type="GO" id="GO:0003700">
    <property type="term" value="F:DNA-binding transcription factor activity"/>
    <property type="evidence" value="ECO:0007669"/>
    <property type="project" value="TreeGrafter"/>
</dbReference>
<dbReference type="RefSeq" id="WP_208253926.1">
    <property type="nucleotide sequence ID" value="NZ_JAGEOJ010000002.1"/>
</dbReference>
<keyword evidence="5" id="KW-1185">Reference proteome</keyword>
<keyword evidence="1 2" id="KW-0238">DNA-binding</keyword>
<comment type="caution">
    <text evidence="4">The sequence shown here is derived from an EMBL/GenBank/DDBJ whole genome shotgun (WGS) entry which is preliminary data.</text>
</comment>
<dbReference type="Proteomes" id="UP000669179">
    <property type="component" value="Unassembled WGS sequence"/>
</dbReference>
<gene>
    <name evidence="4" type="ORF">J4573_04370</name>
</gene>
<dbReference type="PANTHER" id="PTHR30055:SF219">
    <property type="entry name" value="TRANSCRIPTIONAL REGULATORY PROTEIN"/>
    <property type="match status" value="1"/>
</dbReference>
<name>A0A939P772_9ACTN</name>
<dbReference type="Pfam" id="PF00440">
    <property type="entry name" value="TetR_N"/>
    <property type="match status" value="1"/>
</dbReference>
<evidence type="ECO:0000256" key="1">
    <source>
        <dbReference type="ARBA" id="ARBA00023125"/>
    </source>
</evidence>
<dbReference type="InterPro" id="IPR001647">
    <property type="entry name" value="HTH_TetR"/>
</dbReference>
<dbReference type="PANTHER" id="PTHR30055">
    <property type="entry name" value="HTH-TYPE TRANSCRIPTIONAL REGULATOR RUTR"/>
    <property type="match status" value="1"/>
</dbReference>
<feature type="domain" description="HTH tetR-type" evidence="3">
    <location>
        <begin position="1"/>
        <end position="61"/>
    </location>
</feature>
<dbReference type="AlphaFoldDB" id="A0A939P772"/>
<dbReference type="Gene3D" id="1.10.357.10">
    <property type="entry name" value="Tetracycline Repressor, domain 2"/>
    <property type="match status" value="1"/>
</dbReference>
<dbReference type="InterPro" id="IPR009057">
    <property type="entry name" value="Homeodomain-like_sf"/>
</dbReference>
<feature type="DNA-binding region" description="H-T-H motif" evidence="2">
    <location>
        <begin position="24"/>
        <end position="43"/>
    </location>
</feature>
<dbReference type="PRINTS" id="PR00455">
    <property type="entry name" value="HTHTETR"/>
</dbReference>
<organism evidence="4 5">
    <name type="scientific">Actinomadura barringtoniae</name>
    <dbReference type="NCBI Taxonomy" id="1427535"/>
    <lineage>
        <taxon>Bacteria</taxon>
        <taxon>Bacillati</taxon>
        <taxon>Actinomycetota</taxon>
        <taxon>Actinomycetes</taxon>
        <taxon>Streptosporangiales</taxon>
        <taxon>Thermomonosporaceae</taxon>
        <taxon>Actinomadura</taxon>
    </lineage>
</organism>